<dbReference type="EMBL" id="RHHU01000010">
    <property type="protein sequence ID" value="RNB83950.1"/>
    <property type="molecule type" value="Genomic_DNA"/>
</dbReference>
<comment type="subcellular location">
    <subcellularLocation>
        <location evidence="1">Membrane</location>
        <topology evidence="1">Multi-pass membrane protein</topology>
    </subcellularLocation>
</comment>
<evidence type="ECO:0000256" key="4">
    <source>
        <dbReference type="ARBA" id="ARBA00022544"/>
    </source>
</evidence>
<keyword evidence="10" id="KW-1185">Reference proteome</keyword>
<dbReference type="Pfam" id="PF03845">
    <property type="entry name" value="Spore_permease"/>
    <property type="match status" value="1"/>
</dbReference>
<keyword evidence="5 8" id="KW-0812">Transmembrane</keyword>
<feature type="transmembrane region" description="Helical" evidence="8">
    <location>
        <begin position="183"/>
        <end position="207"/>
    </location>
</feature>
<sequence>MLFFFVVWIPFLVLYFLPDWDLQRITPFFFKEAINSPTLYSWAEVYQLFIGYEMILVLIPYCEGRGFGKGLFIGQAFTSLIYLMANVTISGYFGIELLQKLTYPVLNLLSYIEFPFINRIESLSFTLFVFNSLSKAAIYCFAALLLLKRLFPSVHTKWLALAIISIFYLFASEMKVMRQSEYLYQMVNIFEIALAFFSPILLLILLFHQQASRKRRA</sequence>
<keyword evidence="3" id="KW-0813">Transport</keyword>
<gene>
    <name evidence="9" type="ORF">EDM59_15675</name>
</gene>
<reference evidence="9 10" key="1">
    <citation type="submission" date="2018-10" db="EMBL/GenBank/DDBJ databases">
        <title>Phylogenomics of Brevibacillus.</title>
        <authorList>
            <person name="Dunlap C."/>
        </authorList>
    </citation>
    <scope>NUCLEOTIDE SEQUENCE [LARGE SCALE GENOMIC DNA]</scope>
    <source>
        <strain evidence="9 10">JCM 15774</strain>
    </source>
</reference>
<organism evidence="9 10">
    <name type="scientific">Brevibacillus nitrificans</name>
    <dbReference type="NCBI Taxonomy" id="651560"/>
    <lineage>
        <taxon>Bacteria</taxon>
        <taxon>Bacillati</taxon>
        <taxon>Bacillota</taxon>
        <taxon>Bacilli</taxon>
        <taxon>Bacillales</taxon>
        <taxon>Paenibacillaceae</taxon>
        <taxon>Brevibacillus</taxon>
    </lineage>
</organism>
<feature type="transmembrane region" description="Helical" evidence="8">
    <location>
        <begin position="125"/>
        <end position="147"/>
    </location>
</feature>
<keyword evidence="4" id="KW-0309">Germination</keyword>
<protein>
    <submittedName>
        <fullName evidence="9">Uncharacterized protein</fullName>
    </submittedName>
</protein>
<comment type="caution">
    <text evidence="9">The sequence shown here is derived from an EMBL/GenBank/DDBJ whole genome shotgun (WGS) entry which is preliminary data.</text>
</comment>
<dbReference type="AlphaFoldDB" id="A0A3M8D783"/>
<name>A0A3M8D783_9BACL</name>
<evidence type="ECO:0000256" key="1">
    <source>
        <dbReference type="ARBA" id="ARBA00004141"/>
    </source>
</evidence>
<accession>A0A3M8D783</accession>
<evidence type="ECO:0000256" key="6">
    <source>
        <dbReference type="ARBA" id="ARBA00022989"/>
    </source>
</evidence>
<evidence type="ECO:0000313" key="10">
    <source>
        <dbReference type="Proteomes" id="UP000269573"/>
    </source>
</evidence>
<dbReference type="Proteomes" id="UP000269573">
    <property type="component" value="Unassembled WGS sequence"/>
</dbReference>
<dbReference type="GO" id="GO:0016020">
    <property type="term" value="C:membrane"/>
    <property type="evidence" value="ECO:0007669"/>
    <property type="project" value="UniProtKB-SubCell"/>
</dbReference>
<comment type="similarity">
    <text evidence="2">Belongs to the amino acid-polyamine-organocation (APC) superfamily. Spore germination protein (SGP) (TC 2.A.3.9) family.</text>
</comment>
<evidence type="ECO:0000256" key="5">
    <source>
        <dbReference type="ARBA" id="ARBA00022692"/>
    </source>
</evidence>
<dbReference type="InterPro" id="IPR004761">
    <property type="entry name" value="Spore_GerAB"/>
</dbReference>
<feature type="transmembrane region" description="Helical" evidence="8">
    <location>
        <begin position="154"/>
        <end position="171"/>
    </location>
</feature>
<dbReference type="PANTHER" id="PTHR34975:SF2">
    <property type="entry name" value="SPORE GERMINATION PROTEIN A2"/>
    <property type="match status" value="1"/>
</dbReference>
<evidence type="ECO:0000313" key="9">
    <source>
        <dbReference type="EMBL" id="RNB83950.1"/>
    </source>
</evidence>
<evidence type="ECO:0000256" key="3">
    <source>
        <dbReference type="ARBA" id="ARBA00022448"/>
    </source>
</evidence>
<feature type="transmembrane region" description="Helical" evidence="8">
    <location>
        <begin position="40"/>
        <end position="59"/>
    </location>
</feature>
<dbReference type="GO" id="GO:0009847">
    <property type="term" value="P:spore germination"/>
    <property type="evidence" value="ECO:0007669"/>
    <property type="project" value="InterPro"/>
</dbReference>
<feature type="transmembrane region" description="Helical" evidence="8">
    <location>
        <begin position="71"/>
        <end position="95"/>
    </location>
</feature>
<evidence type="ECO:0000256" key="8">
    <source>
        <dbReference type="SAM" id="Phobius"/>
    </source>
</evidence>
<proteinExistence type="inferred from homology"/>
<evidence type="ECO:0000256" key="7">
    <source>
        <dbReference type="ARBA" id="ARBA00023136"/>
    </source>
</evidence>
<keyword evidence="6 8" id="KW-1133">Transmembrane helix</keyword>
<dbReference type="PANTHER" id="PTHR34975">
    <property type="entry name" value="SPORE GERMINATION PROTEIN A2"/>
    <property type="match status" value="1"/>
</dbReference>
<keyword evidence="7 8" id="KW-0472">Membrane</keyword>
<evidence type="ECO:0000256" key="2">
    <source>
        <dbReference type="ARBA" id="ARBA00007998"/>
    </source>
</evidence>